<dbReference type="AlphaFoldDB" id="A0A815FJR3"/>
<feature type="compositionally biased region" description="Basic and acidic residues" evidence="4">
    <location>
        <begin position="67"/>
        <end position="89"/>
    </location>
</feature>
<keyword evidence="2 3" id="KW-0175">Coiled coil</keyword>
<evidence type="ECO:0000256" key="3">
    <source>
        <dbReference type="SAM" id="Coils"/>
    </source>
</evidence>
<dbReference type="Proteomes" id="UP000663829">
    <property type="component" value="Unassembled WGS sequence"/>
</dbReference>
<feature type="domain" description="Lebercilin" evidence="5">
    <location>
        <begin position="290"/>
        <end position="477"/>
    </location>
</feature>
<dbReference type="OrthoDB" id="2123794at2759"/>
<dbReference type="EMBL" id="CAJOBC010049468">
    <property type="protein sequence ID" value="CAF4172786.1"/>
    <property type="molecule type" value="Genomic_DNA"/>
</dbReference>
<feature type="compositionally biased region" description="Low complexity" evidence="4">
    <location>
        <begin position="832"/>
        <end position="854"/>
    </location>
</feature>
<evidence type="ECO:0000256" key="2">
    <source>
        <dbReference type="ARBA" id="ARBA00023054"/>
    </source>
</evidence>
<evidence type="ECO:0000313" key="8">
    <source>
        <dbReference type="Proteomes" id="UP000663829"/>
    </source>
</evidence>
<dbReference type="Proteomes" id="UP000681722">
    <property type="component" value="Unassembled WGS sequence"/>
</dbReference>
<keyword evidence="8" id="KW-1185">Reference proteome</keyword>
<comment type="similarity">
    <text evidence="1">Belongs to the LCA5 family.</text>
</comment>
<dbReference type="Pfam" id="PF15619">
    <property type="entry name" value="Lebercilin"/>
    <property type="match status" value="1"/>
</dbReference>
<feature type="compositionally biased region" description="Basic and acidic residues" evidence="4">
    <location>
        <begin position="486"/>
        <end position="498"/>
    </location>
</feature>
<feature type="coiled-coil region" evidence="3">
    <location>
        <begin position="291"/>
        <end position="318"/>
    </location>
</feature>
<proteinExistence type="inferred from homology"/>
<evidence type="ECO:0000313" key="7">
    <source>
        <dbReference type="EMBL" id="CAF4172786.1"/>
    </source>
</evidence>
<name>A0A815FJR3_9BILA</name>
<dbReference type="EMBL" id="CAJNOQ010013568">
    <property type="protein sequence ID" value="CAF1324281.1"/>
    <property type="molecule type" value="Genomic_DNA"/>
</dbReference>
<feature type="compositionally biased region" description="Low complexity" evidence="4">
    <location>
        <begin position="499"/>
        <end position="508"/>
    </location>
</feature>
<feature type="region of interest" description="Disordered" evidence="4">
    <location>
        <begin position="486"/>
        <end position="650"/>
    </location>
</feature>
<feature type="compositionally biased region" description="Basic and acidic residues" evidence="4">
    <location>
        <begin position="569"/>
        <end position="581"/>
    </location>
</feature>
<comment type="caution">
    <text evidence="6">The sequence shown here is derived from an EMBL/GenBank/DDBJ whole genome shotgun (WGS) entry which is preliminary data.</text>
</comment>
<evidence type="ECO:0000313" key="6">
    <source>
        <dbReference type="EMBL" id="CAF1324281.1"/>
    </source>
</evidence>
<feature type="compositionally biased region" description="Polar residues" evidence="4">
    <location>
        <begin position="29"/>
        <end position="40"/>
    </location>
</feature>
<feature type="compositionally biased region" description="Basic and acidic residues" evidence="4">
    <location>
        <begin position="513"/>
        <end position="534"/>
    </location>
</feature>
<dbReference type="InterPro" id="IPR026188">
    <property type="entry name" value="Lebercilin-like"/>
</dbReference>
<protein>
    <recommendedName>
        <fullName evidence="5">Lebercilin domain-containing protein</fullName>
    </recommendedName>
</protein>
<dbReference type="InterPro" id="IPR028933">
    <property type="entry name" value="Lebercilin_dom"/>
</dbReference>
<feature type="region of interest" description="Disordered" evidence="4">
    <location>
        <begin position="1"/>
        <end position="101"/>
    </location>
</feature>
<reference evidence="6" key="1">
    <citation type="submission" date="2021-02" db="EMBL/GenBank/DDBJ databases">
        <authorList>
            <person name="Nowell W R."/>
        </authorList>
    </citation>
    <scope>NUCLEOTIDE SEQUENCE</scope>
</reference>
<evidence type="ECO:0000256" key="1">
    <source>
        <dbReference type="ARBA" id="ARBA00010229"/>
    </source>
</evidence>
<feature type="compositionally biased region" description="Basic residues" evidence="4">
    <location>
        <begin position="547"/>
        <end position="568"/>
    </location>
</feature>
<dbReference type="PANTHER" id="PTHR16650">
    <property type="entry name" value="C21ORF13-RELATED"/>
    <property type="match status" value="1"/>
</dbReference>
<sequence>MPERKRSVDSFDEYFGVSSTTTNKDDQTSTKTSAILNRTLSIDEKQQKPLSKKLPSITPYSDDDNKENDGYHDNKTIIEKDHKRQELEKVTNSNNDQTVTKHHQGLDALITRAPTYSNKNISLNNKQSNNNLSTKIRSPPIVETKFKVNNNSKTQASNHDADSIRSAAYSSDFDNDEGDDDDDDRTIVTDRVKKHASLPPSKRNQNRIAGTLSKRHGSESELKSTTIIIKPNQNHNRIRRKENFLPSIRNSNEMTKMTNNNLKILRPHHLKRKHEQQQFSMPKGEVEPGLLSAQNTKMKILENKIAELKLALDTIRMENHTLKTIQRREEMAIKKYENQDYDIQRVIKDYTSETQYFKELLFNEKQLKLRLEKTVDSKNEKLRDTQQRLKYYEKIASENHLDERYAMKEKIQQTDRKYQELLGRLTTQEKHTENLERNHKYEINTLLLKQKELKHELNKRQTVYNEMMLKLENKTKQIDTMHIYTQRDGHRPDTDTSKSRSLQSLQQQTDTSPRFREKILDYDKKRRTEQEKKKTQQQHYEQQQQTKKLRTHLPRISTHKKQIKTQHKAHTDDEKKIKKDSIVQNSETSTFHHHKPRYFSSPESVAEQSSDDDEDSSIISYHKKKANNNQTNPTNMMQRSEPPISHSRNLTSVAEETKTTSNKYISTGVGNTLLVPPVFRLTEPPPFQSKTKVVKDLDEKWQDVFNTNDNKKQAKDDLLAKLVAATPTISLSKTIVNDDDKKTTKPSEHSVSRGYEFDSATTNLHEGRALNGTAVKKVDPLESLFGTNSKTSSITNQHTPDDIFASKTSVNTIKEQKTDLFDSLFAPPPPKSTKNTTTTTTSSVKNNSDKSTTNQLQRPKMVTDIKYPLKINNRATMEEVEEFIL</sequence>
<organism evidence="6 8">
    <name type="scientific">Didymodactylos carnosus</name>
    <dbReference type="NCBI Taxonomy" id="1234261"/>
    <lineage>
        <taxon>Eukaryota</taxon>
        <taxon>Metazoa</taxon>
        <taxon>Spiralia</taxon>
        <taxon>Gnathifera</taxon>
        <taxon>Rotifera</taxon>
        <taxon>Eurotatoria</taxon>
        <taxon>Bdelloidea</taxon>
        <taxon>Philodinida</taxon>
        <taxon>Philodinidae</taxon>
        <taxon>Didymodactylos</taxon>
    </lineage>
</organism>
<evidence type="ECO:0000259" key="5">
    <source>
        <dbReference type="Pfam" id="PF15619"/>
    </source>
</evidence>
<dbReference type="GO" id="GO:0005930">
    <property type="term" value="C:axoneme"/>
    <property type="evidence" value="ECO:0007669"/>
    <property type="project" value="TreeGrafter"/>
</dbReference>
<feature type="compositionally biased region" description="Low complexity" evidence="4">
    <location>
        <begin position="537"/>
        <end position="546"/>
    </location>
</feature>
<dbReference type="PANTHER" id="PTHR16650:SF6">
    <property type="entry name" value="GH21622P"/>
    <property type="match status" value="1"/>
</dbReference>
<feature type="region of interest" description="Disordered" evidence="4">
    <location>
        <begin position="120"/>
        <end position="141"/>
    </location>
</feature>
<feature type="compositionally biased region" description="Low complexity" evidence="4">
    <location>
        <begin position="627"/>
        <end position="638"/>
    </location>
</feature>
<accession>A0A815FJR3</accession>
<feature type="region of interest" description="Disordered" evidence="4">
    <location>
        <begin position="822"/>
        <end position="859"/>
    </location>
</feature>
<evidence type="ECO:0000256" key="4">
    <source>
        <dbReference type="SAM" id="MobiDB-lite"/>
    </source>
</evidence>
<feature type="region of interest" description="Disordered" evidence="4">
    <location>
        <begin position="191"/>
        <end position="224"/>
    </location>
</feature>
<feature type="compositionally biased region" description="Low complexity" evidence="4">
    <location>
        <begin position="120"/>
        <end position="133"/>
    </location>
</feature>
<dbReference type="GO" id="GO:0042073">
    <property type="term" value="P:intraciliary transport"/>
    <property type="evidence" value="ECO:0007669"/>
    <property type="project" value="TreeGrafter"/>
</dbReference>
<gene>
    <name evidence="6" type="ORF">GPM918_LOCUS29627</name>
    <name evidence="7" type="ORF">SRO942_LOCUS30214</name>
</gene>